<evidence type="ECO:0000313" key="1">
    <source>
        <dbReference type="EMBL" id="CAK5282878.1"/>
    </source>
</evidence>
<dbReference type="EMBL" id="CAVNYO010000463">
    <property type="protein sequence ID" value="CAK5282878.1"/>
    <property type="molecule type" value="Genomic_DNA"/>
</dbReference>
<evidence type="ECO:0000313" key="2">
    <source>
        <dbReference type="Proteomes" id="UP001295794"/>
    </source>
</evidence>
<organism evidence="1 2">
    <name type="scientific">Mycena citricolor</name>
    <dbReference type="NCBI Taxonomy" id="2018698"/>
    <lineage>
        <taxon>Eukaryota</taxon>
        <taxon>Fungi</taxon>
        <taxon>Dikarya</taxon>
        <taxon>Basidiomycota</taxon>
        <taxon>Agaricomycotina</taxon>
        <taxon>Agaricomycetes</taxon>
        <taxon>Agaricomycetidae</taxon>
        <taxon>Agaricales</taxon>
        <taxon>Marasmiineae</taxon>
        <taxon>Mycenaceae</taxon>
        <taxon>Mycena</taxon>
    </lineage>
</organism>
<proteinExistence type="predicted"/>
<keyword evidence="2" id="KW-1185">Reference proteome</keyword>
<accession>A0AAD2K7B3</accession>
<gene>
    <name evidence="1" type="ORF">MYCIT1_LOCUS34991</name>
</gene>
<sequence>MLVDEKNRIRVPTIFRDRKFLSRRFGSLPGLSTNDHKYIWSFLAPMHVPQCPPLSQKLLPSSELMNVARIGLEWPLAELRRSPISLLRMHEQG</sequence>
<name>A0AAD2K7B3_9AGAR</name>
<protein>
    <submittedName>
        <fullName evidence="1">Uncharacterized protein</fullName>
    </submittedName>
</protein>
<dbReference type="AlphaFoldDB" id="A0AAD2K7B3"/>
<dbReference type="Proteomes" id="UP001295794">
    <property type="component" value="Unassembled WGS sequence"/>
</dbReference>
<comment type="caution">
    <text evidence="1">The sequence shown here is derived from an EMBL/GenBank/DDBJ whole genome shotgun (WGS) entry which is preliminary data.</text>
</comment>
<reference evidence="1" key="1">
    <citation type="submission" date="2023-11" db="EMBL/GenBank/DDBJ databases">
        <authorList>
            <person name="De Vega J J."/>
            <person name="De Vega J J."/>
        </authorList>
    </citation>
    <scope>NUCLEOTIDE SEQUENCE</scope>
</reference>